<reference evidence="1" key="1">
    <citation type="submission" date="2022-02" db="EMBL/GenBank/DDBJ databases">
        <authorList>
            <person name="Lee M."/>
            <person name="Kim S.-J."/>
            <person name="Jung M.-Y."/>
        </authorList>
    </citation>
    <scope>NUCLEOTIDE SEQUENCE</scope>
    <source>
        <strain evidence="1">JHP9</strain>
    </source>
</reference>
<evidence type="ECO:0000313" key="2">
    <source>
        <dbReference type="Proteomes" id="UP001203761"/>
    </source>
</evidence>
<organism evidence="1 2">
    <name type="scientific">Brachybacterium equifaecis</name>
    <dbReference type="NCBI Taxonomy" id="2910770"/>
    <lineage>
        <taxon>Bacteria</taxon>
        <taxon>Bacillati</taxon>
        <taxon>Actinomycetota</taxon>
        <taxon>Actinomycetes</taxon>
        <taxon>Micrococcales</taxon>
        <taxon>Dermabacteraceae</taxon>
        <taxon>Brachybacterium</taxon>
    </lineage>
</organism>
<dbReference type="EMBL" id="JAKNCJ010000004">
    <property type="protein sequence ID" value="MCL6423651.1"/>
    <property type="molecule type" value="Genomic_DNA"/>
</dbReference>
<comment type="caution">
    <text evidence="1">The sequence shown here is derived from an EMBL/GenBank/DDBJ whole genome shotgun (WGS) entry which is preliminary data.</text>
</comment>
<dbReference type="RefSeq" id="WP_249737725.1">
    <property type="nucleotide sequence ID" value="NZ_JAKNCJ010000004.1"/>
</dbReference>
<dbReference type="Proteomes" id="UP001203761">
    <property type="component" value="Unassembled WGS sequence"/>
</dbReference>
<proteinExistence type="predicted"/>
<gene>
    <name evidence="1" type="ORF">Bequi_09675</name>
</gene>
<accession>A0ABT0R188</accession>
<name>A0ABT0R188_9MICO</name>
<sequence length="70" mass="7426">MSRDALTDRLAVFGIRPRHARAGALAALAQELPAPVIARLTGLHVTAATRWADAAAASNARYSALSTRTW</sequence>
<protein>
    <submittedName>
        <fullName evidence="1">Uncharacterized protein</fullName>
    </submittedName>
</protein>
<keyword evidence="2" id="KW-1185">Reference proteome</keyword>
<evidence type="ECO:0000313" key="1">
    <source>
        <dbReference type="EMBL" id="MCL6423651.1"/>
    </source>
</evidence>